<dbReference type="InterPro" id="IPR020449">
    <property type="entry name" value="Tscrpt_reg_AraC-type_HTH"/>
</dbReference>
<proteinExistence type="predicted"/>
<keyword evidence="1" id="KW-0805">Transcription regulation</keyword>
<reference evidence="5 8" key="2">
    <citation type="submission" date="2018-11" db="EMBL/GenBank/DDBJ databases">
        <title>Proposal to divide the Flavobacteriaceae and reorganize its genera based on Amino Acid Identity values calculated from whole genome sequences.</title>
        <authorList>
            <person name="Nicholson A.C."/>
            <person name="Gulvik C.A."/>
            <person name="Whitney A.M."/>
            <person name="Humrighouse B.W."/>
            <person name="Bell M."/>
            <person name="Holmes B."/>
            <person name="Steigerwalt A.G."/>
            <person name="Villarma A."/>
            <person name="Sheth M."/>
            <person name="Batra D."/>
            <person name="Pryor J."/>
            <person name="Bernardet J.-F."/>
            <person name="Hugo C."/>
            <person name="Kampfer P."/>
            <person name="Newman J."/>
            <person name="McQuiston J.R."/>
        </authorList>
    </citation>
    <scope>NUCLEOTIDE SEQUENCE [LARGE SCALE GENOMIC DNA]</scope>
    <source>
        <strain evidence="5 8">KC_1864</strain>
    </source>
</reference>
<dbReference type="RefSeq" id="WP_103290954.1">
    <property type="nucleotide sequence ID" value="NZ_CP033924.1"/>
</dbReference>
<dbReference type="Proteomes" id="UP000279972">
    <property type="component" value="Chromosome"/>
</dbReference>
<protein>
    <submittedName>
        <fullName evidence="5">AraC family transcriptional regulator</fullName>
    </submittedName>
</protein>
<evidence type="ECO:0000313" key="5">
    <source>
        <dbReference type="EMBL" id="AZA82392.1"/>
    </source>
</evidence>
<keyword evidence="3" id="KW-0804">Transcription</keyword>
<dbReference type="PANTHER" id="PTHR43280">
    <property type="entry name" value="ARAC-FAMILY TRANSCRIPTIONAL REGULATOR"/>
    <property type="match status" value="1"/>
</dbReference>
<reference evidence="6 7" key="1">
    <citation type="submission" date="2018-01" db="EMBL/GenBank/DDBJ databases">
        <title>Draft genome sequences of Chryseobacterium lactis NCTC11390, Chryseobacterium oncorhynchi 701B-08, and Chryseobacterium viscerum 687B-08.</title>
        <authorList>
            <person name="Jeong J.-J."/>
            <person name="Lee Y.J."/>
            <person name="Park B."/>
            <person name="Choi I.-G."/>
            <person name="Kim K.D."/>
        </authorList>
    </citation>
    <scope>NUCLEOTIDE SEQUENCE [LARGE SCALE GENOMIC DNA]</scope>
    <source>
        <strain evidence="6 7">NCTC11390</strain>
    </source>
</reference>
<dbReference type="InterPro" id="IPR037923">
    <property type="entry name" value="HTH-like"/>
</dbReference>
<dbReference type="InterPro" id="IPR009057">
    <property type="entry name" value="Homeodomain-like_sf"/>
</dbReference>
<dbReference type="PRINTS" id="PR00032">
    <property type="entry name" value="HTHARAC"/>
</dbReference>
<dbReference type="PROSITE" id="PS01124">
    <property type="entry name" value="HTH_ARAC_FAMILY_2"/>
    <property type="match status" value="1"/>
</dbReference>
<dbReference type="SUPFAM" id="SSF46689">
    <property type="entry name" value="Homeodomain-like"/>
    <property type="match status" value="1"/>
</dbReference>
<evidence type="ECO:0000313" key="7">
    <source>
        <dbReference type="Proteomes" id="UP000236262"/>
    </source>
</evidence>
<dbReference type="GO" id="GO:0043565">
    <property type="term" value="F:sequence-specific DNA binding"/>
    <property type="evidence" value="ECO:0007669"/>
    <property type="project" value="InterPro"/>
</dbReference>
<name>A0A3G6RL45_CHRLC</name>
<dbReference type="Proteomes" id="UP000236262">
    <property type="component" value="Unassembled WGS sequence"/>
</dbReference>
<dbReference type="AlphaFoldDB" id="A0A3G6RL45"/>
<dbReference type="PANTHER" id="PTHR43280:SF2">
    <property type="entry name" value="HTH-TYPE TRANSCRIPTIONAL REGULATOR EXSA"/>
    <property type="match status" value="1"/>
</dbReference>
<dbReference type="OrthoDB" id="1096411at2"/>
<keyword evidence="8" id="KW-1185">Reference proteome</keyword>
<dbReference type="EMBL" id="CP033924">
    <property type="protein sequence ID" value="AZA82392.1"/>
    <property type="molecule type" value="Genomic_DNA"/>
</dbReference>
<gene>
    <name evidence="6" type="ORF">C1637_08670</name>
    <name evidence="5" type="ORF">EG342_11025</name>
</gene>
<evidence type="ECO:0000256" key="3">
    <source>
        <dbReference type="ARBA" id="ARBA00023163"/>
    </source>
</evidence>
<dbReference type="SUPFAM" id="SSF51215">
    <property type="entry name" value="Regulatory protein AraC"/>
    <property type="match status" value="1"/>
</dbReference>
<dbReference type="GO" id="GO:0003700">
    <property type="term" value="F:DNA-binding transcription factor activity"/>
    <property type="evidence" value="ECO:0007669"/>
    <property type="project" value="InterPro"/>
</dbReference>
<evidence type="ECO:0000256" key="1">
    <source>
        <dbReference type="ARBA" id="ARBA00023015"/>
    </source>
</evidence>
<dbReference type="EMBL" id="PPEH01000003">
    <property type="protein sequence ID" value="PNW13932.1"/>
    <property type="molecule type" value="Genomic_DNA"/>
</dbReference>
<evidence type="ECO:0000313" key="6">
    <source>
        <dbReference type="EMBL" id="PNW13932.1"/>
    </source>
</evidence>
<evidence type="ECO:0000313" key="8">
    <source>
        <dbReference type="Proteomes" id="UP000279972"/>
    </source>
</evidence>
<dbReference type="KEGG" id="clac:EG342_11025"/>
<organism evidence="6 7">
    <name type="scientific">Chryseobacterium lactis</name>
    <dbReference type="NCBI Taxonomy" id="1241981"/>
    <lineage>
        <taxon>Bacteria</taxon>
        <taxon>Pseudomonadati</taxon>
        <taxon>Bacteroidota</taxon>
        <taxon>Flavobacteriia</taxon>
        <taxon>Flavobacteriales</taxon>
        <taxon>Weeksellaceae</taxon>
        <taxon>Chryseobacterium group</taxon>
        <taxon>Chryseobacterium</taxon>
    </lineage>
</organism>
<evidence type="ECO:0000259" key="4">
    <source>
        <dbReference type="PROSITE" id="PS01124"/>
    </source>
</evidence>
<evidence type="ECO:0000256" key="2">
    <source>
        <dbReference type="ARBA" id="ARBA00023125"/>
    </source>
</evidence>
<dbReference type="Pfam" id="PF12833">
    <property type="entry name" value="HTH_18"/>
    <property type="match status" value="1"/>
</dbReference>
<dbReference type="SMART" id="SM00342">
    <property type="entry name" value="HTH_ARAC"/>
    <property type="match status" value="1"/>
</dbReference>
<accession>A0A3G6RL45</accession>
<keyword evidence="2" id="KW-0238">DNA-binding</keyword>
<dbReference type="Gene3D" id="1.10.10.60">
    <property type="entry name" value="Homeodomain-like"/>
    <property type="match status" value="1"/>
</dbReference>
<dbReference type="InterPro" id="IPR018060">
    <property type="entry name" value="HTH_AraC"/>
</dbReference>
<feature type="domain" description="HTH araC/xylS-type" evidence="4">
    <location>
        <begin position="184"/>
        <end position="282"/>
    </location>
</feature>
<sequence length="285" mass="33481">MLSIKEYKLDAPAGYNIRIQPISGTPVRNHDISKFHRDDHYQFLFASQGTFHFQIDFKDVKLSAPFILCIEPNEVHRTIQMKNAEAWAIGMESAFLDEEYQVFFDRMDHRILKPDANNLASFKTIETILHTAYHMQNMKNSIYISRSLFLLINSVFCLLIDSHSQSSEQMLPFSGEKRAVTIERKFRDFLKKHYVHNKNPFQYAEMLSITTSHLNDSVKKVSGKSVSEHIQQFNIMEAKRLLYFTDLEIKEIAFQIGYEDPIYFGKLFKKLTQLTPAEFRKKFRD</sequence>